<reference evidence="2" key="2">
    <citation type="submission" date="2019-02" db="EMBL/GenBank/DDBJ databases">
        <authorList>
            <person name="Chen S.-C."/>
            <person name="Chien H.-H."/>
            <person name="Lai M.-C."/>
        </authorList>
    </citation>
    <scope>NUCLEOTIDE SEQUENCE</scope>
    <source>
        <strain evidence="2">N2F9704</strain>
    </source>
</reference>
<dbReference type="Pfam" id="PF04519">
    <property type="entry name" value="Bactofilin"/>
    <property type="match status" value="1"/>
</dbReference>
<proteinExistence type="predicted"/>
<dbReference type="InterPro" id="IPR011004">
    <property type="entry name" value="Trimer_LpxA-like_sf"/>
</dbReference>
<evidence type="ECO:0000313" key="2">
    <source>
        <dbReference type="EMBL" id="QSZ68384.1"/>
    </source>
</evidence>
<name>A0A8A3SA49_9EURY</name>
<evidence type="ECO:0000256" key="1">
    <source>
        <dbReference type="SAM" id="MobiDB-lite"/>
    </source>
</evidence>
<dbReference type="KEGG" id="maqe:RJ40_05370"/>
<reference evidence="2" key="1">
    <citation type="journal article" date="2001" name="Int. J. Syst. Evol. Microbiol.">
        <title>Methanofollis aquaemaris sp. nov., a methanogen isolated from an aquaculture fish pond.</title>
        <authorList>
            <person name="Lai M.C."/>
            <person name="Chen S.C."/>
        </authorList>
    </citation>
    <scope>NUCLEOTIDE SEQUENCE</scope>
    <source>
        <strain evidence="2">N2F9704</strain>
    </source>
</reference>
<keyword evidence="2" id="KW-0012">Acyltransferase</keyword>
<dbReference type="GO" id="GO:0016746">
    <property type="term" value="F:acyltransferase activity"/>
    <property type="evidence" value="ECO:0007669"/>
    <property type="project" value="UniProtKB-KW"/>
</dbReference>
<sequence length="302" mass="32918">MENGVQNWLHQCSLPDGTELQEHTLKTERNMIIGDRCTIDYGLKGEDIIVCEFCTLNGSVIADGDVRIDNWCEINGDVIVAEDAYLGEGVKVHGRLIVQGDLDIGDNVQIDRGFEAKGWISIRNPMPVIVYLLLYVMTLLKMEDQNEIEDALSELFGDEDEEDQNEKAPLLIPSGSHLDMKVFSVPAAMSIGDGCRLHGNIRANSVDVGNGTTIFGSLRAHGTIGIGPETKVHGNVEGEDEVMIAEQVRILGDVVADSLVLHEEARVDGVIRAPQGVRIDRKAENNGDESSENSGIGQPELC</sequence>
<dbReference type="Gene3D" id="2.160.10.10">
    <property type="entry name" value="Hexapeptide repeat proteins"/>
    <property type="match status" value="1"/>
</dbReference>
<keyword evidence="2" id="KW-0808">Transferase</keyword>
<evidence type="ECO:0000313" key="3">
    <source>
        <dbReference type="Proteomes" id="UP001042704"/>
    </source>
</evidence>
<protein>
    <submittedName>
        <fullName evidence="2">Acyltransferase</fullName>
    </submittedName>
</protein>
<organism evidence="2 3">
    <name type="scientific">Methanofollis aquaemaris</name>
    <dbReference type="NCBI Taxonomy" id="126734"/>
    <lineage>
        <taxon>Archaea</taxon>
        <taxon>Methanobacteriati</taxon>
        <taxon>Methanobacteriota</taxon>
        <taxon>Stenosarchaea group</taxon>
        <taxon>Methanomicrobia</taxon>
        <taxon>Methanomicrobiales</taxon>
        <taxon>Methanomicrobiaceae</taxon>
        <taxon>Methanofollis</taxon>
    </lineage>
</organism>
<dbReference type="InterPro" id="IPR007607">
    <property type="entry name" value="BacA/B"/>
</dbReference>
<dbReference type="SUPFAM" id="SSF51161">
    <property type="entry name" value="Trimeric LpxA-like enzymes"/>
    <property type="match status" value="2"/>
</dbReference>
<dbReference type="Proteomes" id="UP001042704">
    <property type="component" value="Chromosome"/>
</dbReference>
<dbReference type="AlphaFoldDB" id="A0A8A3SA49"/>
<feature type="region of interest" description="Disordered" evidence="1">
    <location>
        <begin position="281"/>
        <end position="302"/>
    </location>
</feature>
<accession>A0A8A3SA49</accession>
<dbReference type="EMBL" id="CP036172">
    <property type="protein sequence ID" value="QSZ68384.1"/>
    <property type="molecule type" value="Genomic_DNA"/>
</dbReference>
<keyword evidence="3" id="KW-1185">Reference proteome</keyword>
<gene>
    <name evidence="2" type="ORF">RJ40_05370</name>
</gene>